<keyword evidence="3" id="KW-0472">Membrane</keyword>
<keyword evidence="2" id="KW-0270">Exopolysaccharide synthesis</keyword>
<dbReference type="Pfam" id="PF02397">
    <property type="entry name" value="Bac_transf"/>
    <property type="match status" value="1"/>
</dbReference>
<feature type="transmembrane region" description="Helical" evidence="3">
    <location>
        <begin position="143"/>
        <end position="163"/>
    </location>
</feature>
<evidence type="ECO:0000256" key="3">
    <source>
        <dbReference type="SAM" id="Phobius"/>
    </source>
</evidence>
<keyword evidence="3" id="KW-0812">Transmembrane</keyword>
<name>A0ABT9EPH1_9SPHN</name>
<feature type="transmembrane region" description="Helical" evidence="3">
    <location>
        <begin position="270"/>
        <end position="294"/>
    </location>
</feature>
<sequence>MTGGGDIRLSIARFCDATYGTVIDVGTLCGVIARLEFVARIQQLRPNFWMRLRFQLPIAILLAALFPYLIRYQFNYSTYDLYVSNNTLIGVILATMLGAWLMRNISGYPGAEAIASTLPAFSVSFAILLLIFIFARIPYNRTILFLGFAFSVFWFFVMSAAALRRRILRIGLVPQGDYAAILNLPNVSITLLHAPDTSIDELDAVAVDLRIDLSDEWDRRLADFALARMPVYHTKHLVESLTGRVELEHLSENSFGSLAPRHDYMMLKAVLDWVLALIVGVLTSPVMIIVAVIIRINSRGPALFRQQRMGYEGRPFTIYKFRTMHIVNDESDERCAAMTKDSDCRITSVGRFLRTSRLDELPQIANVLKGEMSWIGPRPEAMVLSRWYEKQIPFYRYRHVVRPGIAGWAQVCQGHVSEVDDVRSKLHYDFYYIKQYSPWIDLLIVLQTIRVILTGHGAR</sequence>
<dbReference type="EMBL" id="JAUUDS010000014">
    <property type="protein sequence ID" value="MDP1028760.1"/>
    <property type="molecule type" value="Genomic_DNA"/>
</dbReference>
<keyword evidence="3" id="KW-1133">Transmembrane helix</keyword>
<evidence type="ECO:0000256" key="1">
    <source>
        <dbReference type="ARBA" id="ARBA00006464"/>
    </source>
</evidence>
<keyword evidence="5" id="KW-0808">Transferase</keyword>
<feature type="transmembrane region" description="Helical" evidence="3">
    <location>
        <begin position="52"/>
        <end position="70"/>
    </location>
</feature>
<comment type="caution">
    <text evidence="5">The sequence shown here is derived from an EMBL/GenBank/DDBJ whole genome shotgun (WGS) entry which is preliminary data.</text>
</comment>
<accession>A0ABT9EPH1</accession>
<feature type="transmembrane region" description="Helical" evidence="3">
    <location>
        <begin position="82"/>
        <end position="101"/>
    </location>
</feature>
<dbReference type="PANTHER" id="PTHR30576:SF0">
    <property type="entry name" value="UNDECAPRENYL-PHOSPHATE N-ACETYLGALACTOSAMINYL 1-PHOSPHATE TRANSFERASE-RELATED"/>
    <property type="match status" value="1"/>
</dbReference>
<evidence type="ECO:0000256" key="2">
    <source>
        <dbReference type="ARBA" id="ARBA00023169"/>
    </source>
</evidence>
<feature type="domain" description="Bacterial sugar transferase" evidence="4">
    <location>
        <begin position="268"/>
        <end position="453"/>
    </location>
</feature>
<gene>
    <name evidence="5" type="ORF">Q5H91_16175</name>
</gene>
<keyword evidence="6" id="KW-1185">Reference proteome</keyword>
<reference evidence="5 6" key="1">
    <citation type="submission" date="2023-07" db="EMBL/GenBank/DDBJ databases">
        <authorList>
            <person name="Kim M.K."/>
        </authorList>
    </citation>
    <scope>NUCLEOTIDE SEQUENCE [LARGE SCALE GENOMIC DNA]</scope>
    <source>
        <strain evidence="5 6">KR1UV-12</strain>
    </source>
</reference>
<dbReference type="InterPro" id="IPR003362">
    <property type="entry name" value="Bact_transf"/>
</dbReference>
<evidence type="ECO:0000313" key="5">
    <source>
        <dbReference type="EMBL" id="MDP1028760.1"/>
    </source>
</evidence>
<dbReference type="GO" id="GO:0016740">
    <property type="term" value="F:transferase activity"/>
    <property type="evidence" value="ECO:0007669"/>
    <property type="project" value="UniProtKB-KW"/>
</dbReference>
<feature type="transmembrane region" description="Helical" evidence="3">
    <location>
        <begin position="113"/>
        <end position="137"/>
    </location>
</feature>
<comment type="similarity">
    <text evidence="1">Belongs to the bacterial sugar transferase family.</text>
</comment>
<proteinExistence type="inferred from homology"/>
<organism evidence="5 6">
    <name type="scientific">Sphingomonas aurea</name>
    <dbReference type="NCBI Taxonomy" id="3063994"/>
    <lineage>
        <taxon>Bacteria</taxon>
        <taxon>Pseudomonadati</taxon>
        <taxon>Pseudomonadota</taxon>
        <taxon>Alphaproteobacteria</taxon>
        <taxon>Sphingomonadales</taxon>
        <taxon>Sphingomonadaceae</taxon>
        <taxon>Sphingomonas</taxon>
    </lineage>
</organism>
<evidence type="ECO:0000259" key="4">
    <source>
        <dbReference type="Pfam" id="PF02397"/>
    </source>
</evidence>
<protein>
    <submittedName>
        <fullName evidence="5">Sugar transferase</fullName>
    </submittedName>
</protein>
<dbReference type="Proteomes" id="UP001230685">
    <property type="component" value="Unassembled WGS sequence"/>
</dbReference>
<dbReference type="PANTHER" id="PTHR30576">
    <property type="entry name" value="COLANIC BIOSYNTHESIS UDP-GLUCOSE LIPID CARRIER TRANSFERASE"/>
    <property type="match status" value="1"/>
</dbReference>
<evidence type="ECO:0000313" key="6">
    <source>
        <dbReference type="Proteomes" id="UP001230685"/>
    </source>
</evidence>